<dbReference type="AlphaFoldDB" id="A0A133UNE3"/>
<comment type="similarity">
    <text evidence="2">Belongs to the EF-1-beta/EF-1-delta family.</text>
</comment>
<evidence type="ECO:0000256" key="1">
    <source>
        <dbReference type="ARBA" id="ARBA00003815"/>
    </source>
</evidence>
<dbReference type="Proteomes" id="UP000070284">
    <property type="component" value="Unassembled WGS sequence"/>
</dbReference>
<comment type="function">
    <text evidence="1">Promotes the exchange of GDP for GTP in EF-1-alpha/GDP, thus allowing the regeneration of EF-1-alpha/GTP that could then be used to form the ternary complex EF-1-alpha/GTP/AAtRNA.</text>
</comment>
<gene>
    <name evidence="8" type="ORF">AKJ65_00865</name>
</gene>
<sequence length="85" mass="9451">MGEVALTLQVMPKGKEVDMEELRDKVNDLIEPNSIEEEPVAFGLNSLKVVKVVADDAGGSDEVEEELMKIEEVNNVKVLDQRKLL</sequence>
<evidence type="ECO:0000313" key="8">
    <source>
        <dbReference type="EMBL" id="KXA95758.1"/>
    </source>
</evidence>
<reference evidence="8 9" key="1">
    <citation type="journal article" date="2016" name="Sci. Rep.">
        <title>Metabolic traits of an uncultured archaeal lineage -MSBL1- from brine pools of the Red Sea.</title>
        <authorList>
            <person name="Mwirichia R."/>
            <person name="Alam I."/>
            <person name="Rashid M."/>
            <person name="Vinu M."/>
            <person name="Ba-Alawi W."/>
            <person name="Anthony Kamau A."/>
            <person name="Kamanda Ngugi D."/>
            <person name="Goker M."/>
            <person name="Klenk H.P."/>
            <person name="Bajic V."/>
            <person name="Stingl U."/>
        </authorList>
    </citation>
    <scope>NUCLEOTIDE SEQUENCE [LARGE SCALE GENOMIC DNA]</scope>
    <source>
        <strain evidence="8">SCGC-AAA259E19</strain>
    </source>
</reference>
<comment type="caution">
    <text evidence="8">The sequence shown here is derived from an EMBL/GenBank/DDBJ whole genome shotgun (WGS) entry which is preliminary data.</text>
</comment>
<accession>A0A133UNE3</accession>
<evidence type="ECO:0000256" key="6">
    <source>
        <dbReference type="ARBA" id="ARBA00032274"/>
    </source>
</evidence>
<dbReference type="SMART" id="SM00888">
    <property type="entry name" value="EF1_GNE"/>
    <property type="match status" value="1"/>
</dbReference>
<dbReference type="InterPro" id="IPR014038">
    <property type="entry name" value="EF1B_bsu/dsu_GNE"/>
</dbReference>
<proteinExistence type="inferred from homology"/>
<dbReference type="InterPro" id="IPR036219">
    <property type="entry name" value="eEF-1beta-like_sf"/>
</dbReference>
<dbReference type="GO" id="GO:0003746">
    <property type="term" value="F:translation elongation factor activity"/>
    <property type="evidence" value="ECO:0007669"/>
    <property type="project" value="UniProtKB-KW"/>
</dbReference>
<keyword evidence="4" id="KW-0251">Elongation factor</keyword>
<dbReference type="EMBL" id="LHXO01000006">
    <property type="protein sequence ID" value="KXA95758.1"/>
    <property type="molecule type" value="Genomic_DNA"/>
</dbReference>
<evidence type="ECO:0000256" key="4">
    <source>
        <dbReference type="ARBA" id="ARBA00022768"/>
    </source>
</evidence>
<evidence type="ECO:0000259" key="7">
    <source>
        <dbReference type="SMART" id="SM00888"/>
    </source>
</evidence>
<dbReference type="PANTHER" id="PTHR39647">
    <property type="entry name" value="ELONGATION FACTOR 1-BETA"/>
    <property type="match status" value="1"/>
</dbReference>
<dbReference type="InterPro" id="IPR004542">
    <property type="entry name" value="Transl_elong_EF1B_B_arc"/>
</dbReference>
<evidence type="ECO:0000313" key="9">
    <source>
        <dbReference type="Proteomes" id="UP000070284"/>
    </source>
</evidence>
<organism evidence="8 9">
    <name type="scientific">candidate division MSBL1 archaeon SCGC-AAA259E19</name>
    <dbReference type="NCBI Taxonomy" id="1698264"/>
    <lineage>
        <taxon>Archaea</taxon>
        <taxon>Methanobacteriati</taxon>
        <taxon>Methanobacteriota</taxon>
        <taxon>candidate division MSBL1</taxon>
    </lineage>
</organism>
<dbReference type="Pfam" id="PF00736">
    <property type="entry name" value="EF1_GNE"/>
    <property type="match status" value="1"/>
</dbReference>
<protein>
    <recommendedName>
        <fullName evidence="3">Elongation factor 1-beta</fullName>
    </recommendedName>
    <alternativeName>
        <fullName evidence="6">aEF-1beta</fullName>
    </alternativeName>
</protein>
<evidence type="ECO:0000256" key="3">
    <source>
        <dbReference type="ARBA" id="ARBA00017600"/>
    </source>
</evidence>
<dbReference type="NCBIfam" id="NF001670">
    <property type="entry name" value="PRK00435.1"/>
    <property type="match status" value="1"/>
</dbReference>
<dbReference type="NCBIfam" id="TIGR00489">
    <property type="entry name" value="aEF-1_beta"/>
    <property type="match status" value="1"/>
</dbReference>
<dbReference type="Gene3D" id="3.30.70.60">
    <property type="match status" value="1"/>
</dbReference>
<keyword evidence="5" id="KW-0648">Protein biosynthesis</keyword>
<dbReference type="CDD" id="cd00292">
    <property type="entry name" value="EF1B"/>
    <property type="match status" value="1"/>
</dbReference>
<dbReference type="InterPro" id="IPR014717">
    <property type="entry name" value="Transl_elong_EF1B/ribsomal_bS6"/>
</dbReference>
<dbReference type="PANTHER" id="PTHR39647:SF1">
    <property type="entry name" value="ELONGATION FACTOR 1-BETA"/>
    <property type="match status" value="1"/>
</dbReference>
<name>A0A133UNE3_9EURY</name>
<evidence type="ECO:0000256" key="5">
    <source>
        <dbReference type="ARBA" id="ARBA00022917"/>
    </source>
</evidence>
<feature type="domain" description="Translation elongation factor EF1B beta/delta subunit guanine nucleotide exchange" evidence="7">
    <location>
        <begin position="3"/>
        <end position="84"/>
    </location>
</feature>
<evidence type="ECO:0000256" key="2">
    <source>
        <dbReference type="ARBA" id="ARBA00007411"/>
    </source>
</evidence>
<keyword evidence="9" id="KW-1185">Reference proteome</keyword>
<dbReference type="SUPFAM" id="SSF54984">
    <property type="entry name" value="eEF-1beta-like"/>
    <property type="match status" value="1"/>
</dbReference>